<keyword evidence="2" id="KW-0238">DNA-binding</keyword>
<dbReference type="PROSITE" id="PS51078">
    <property type="entry name" value="ICLR_ED"/>
    <property type="match status" value="1"/>
</dbReference>
<keyword evidence="3" id="KW-0804">Transcription</keyword>
<dbReference type="SMART" id="SM00346">
    <property type="entry name" value="HTH_ICLR"/>
    <property type="match status" value="1"/>
</dbReference>
<dbReference type="SUPFAM" id="SSF46785">
    <property type="entry name" value="Winged helix' DNA-binding domain"/>
    <property type="match status" value="1"/>
</dbReference>
<proteinExistence type="predicted"/>
<gene>
    <name evidence="5" type="ORF">QOZ94_003942</name>
</gene>
<dbReference type="Pfam" id="PF09339">
    <property type="entry name" value="HTH_IclR"/>
    <property type="match status" value="1"/>
</dbReference>
<dbReference type="PANTHER" id="PTHR30136">
    <property type="entry name" value="HELIX-TURN-HELIX TRANSCRIPTIONAL REGULATOR, ICLR FAMILY"/>
    <property type="match status" value="1"/>
</dbReference>
<feature type="domain" description="IclR-ED" evidence="4">
    <location>
        <begin position="78"/>
        <end position="262"/>
    </location>
</feature>
<dbReference type="SUPFAM" id="SSF55781">
    <property type="entry name" value="GAF domain-like"/>
    <property type="match status" value="1"/>
</dbReference>
<dbReference type="EMBL" id="JAUSVY010000013">
    <property type="protein sequence ID" value="MDQ0507126.1"/>
    <property type="molecule type" value="Genomic_DNA"/>
</dbReference>
<evidence type="ECO:0000313" key="6">
    <source>
        <dbReference type="Proteomes" id="UP001241747"/>
    </source>
</evidence>
<reference evidence="5 6" key="1">
    <citation type="submission" date="2023-07" db="EMBL/GenBank/DDBJ databases">
        <title>Genomic Encyclopedia of Type Strains, Phase IV (KMG-IV): sequencing the most valuable type-strain genomes for metagenomic binning, comparative biology and taxonomic classification.</title>
        <authorList>
            <person name="Goeker M."/>
        </authorList>
    </citation>
    <scope>NUCLEOTIDE SEQUENCE [LARGE SCALE GENOMIC DNA]</scope>
    <source>
        <strain evidence="5 6">DSM 3770</strain>
    </source>
</reference>
<evidence type="ECO:0000256" key="2">
    <source>
        <dbReference type="ARBA" id="ARBA00023125"/>
    </source>
</evidence>
<dbReference type="RefSeq" id="WP_237347256.1">
    <property type="nucleotide sequence ID" value="NZ_JABWGX010000031.1"/>
</dbReference>
<dbReference type="InterPro" id="IPR029016">
    <property type="entry name" value="GAF-like_dom_sf"/>
</dbReference>
<dbReference type="InterPro" id="IPR036388">
    <property type="entry name" value="WH-like_DNA-bd_sf"/>
</dbReference>
<dbReference type="Pfam" id="PF01614">
    <property type="entry name" value="IclR_C"/>
    <property type="match status" value="1"/>
</dbReference>
<dbReference type="Gene3D" id="3.30.450.40">
    <property type="match status" value="1"/>
</dbReference>
<dbReference type="Gene3D" id="1.10.10.10">
    <property type="entry name" value="Winged helix-like DNA-binding domain superfamily/Winged helix DNA-binding domain"/>
    <property type="match status" value="1"/>
</dbReference>
<dbReference type="InterPro" id="IPR050707">
    <property type="entry name" value="HTH_MetabolicPath_Reg"/>
</dbReference>
<dbReference type="InterPro" id="IPR012794">
    <property type="entry name" value="PcaR_PcaU"/>
</dbReference>
<keyword evidence="1" id="KW-0805">Transcription regulation</keyword>
<evidence type="ECO:0000313" key="5">
    <source>
        <dbReference type="EMBL" id="MDQ0507126.1"/>
    </source>
</evidence>
<dbReference type="InterPro" id="IPR005471">
    <property type="entry name" value="Tscrpt_reg_IclR_N"/>
</dbReference>
<dbReference type="PANTHER" id="PTHR30136:SF34">
    <property type="entry name" value="TRANSCRIPTIONAL REGULATOR"/>
    <property type="match status" value="1"/>
</dbReference>
<evidence type="ECO:0000256" key="1">
    <source>
        <dbReference type="ARBA" id="ARBA00023015"/>
    </source>
</evidence>
<dbReference type="InterPro" id="IPR014757">
    <property type="entry name" value="Tscrpt_reg_IclR_C"/>
</dbReference>
<accession>A0ABU0LJ10</accession>
<comment type="caution">
    <text evidence="5">The sequence shown here is derived from an EMBL/GenBank/DDBJ whole genome shotgun (WGS) entry which is preliminary data.</text>
</comment>
<keyword evidence="6" id="KW-1185">Reference proteome</keyword>
<evidence type="ECO:0000256" key="3">
    <source>
        <dbReference type="ARBA" id="ARBA00023163"/>
    </source>
</evidence>
<dbReference type="Proteomes" id="UP001241747">
    <property type="component" value="Unassembled WGS sequence"/>
</dbReference>
<organism evidence="5 6">
    <name type="scientific">Xanthobacter agilis</name>
    <dbReference type="NCBI Taxonomy" id="47492"/>
    <lineage>
        <taxon>Bacteria</taxon>
        <taxon>Pseudomonadati</taxon>
        <taxon>Pseudomonadota</taxon>
        <taxon>Alphaproteobacteria</taxon>
        <taxon>Hyphomicrobiales</taxon>
        <taxon>Xanthobacteraceae</taxon>
        <taxon>Xanthobacter</taxon>
    </lineage>
</organism>
<dbReference type="InterPro" id="IPR036390">
    <property type="entry name" value="WH_DNA-bd_sf"/>
</dbReference>
<name>A0ABU0LJ10_XANAG</name>
<evidence type="ECO:0000259" key="4">
    <source>
        <dbReference type="PROSITE" id="PS51078"/>
    </source>
</evidence>
<sequence length="264" mass="28355">MPAPSAALDRFAGDPDFMLSLARGLLVLRAFEKEAKLTIGRAAALTGLPRPAARRCLYTLEQLGYLAARDGEWQLRPLLLSLARAYLTSTRFAEAAQPRLDQLRDEVGESCSIGVFDEGEVVYIARSETQRIISIALSVGSRLPAYCTSMGRVLLAALEPAARAAYCAAAPFPVRTPFTLTTADAIAAELKRVDEAGYAVIDQEMEIGLRSIAVPVRDRTGKVVAALNVGVASSRTAPEDLIARILPRLQSAAEEMRELAGLGL</sequence>
<protein>
    <submittedName>
        <fullName evidence="5">IclR family pca regulon transcriptional regulator</fullName>
    </submittedName>
</protein>
<dbReference type="NCBIfam" id="TIGR02431">
    <property type="entry name" value="pcaR_pcaU"/>
    <property type="match status" value="1"/>
</dbReference>